<dbReference type="eggNOG" id="COG1403">
    <property type="taxonomic scope" value="Bacteria"/>
</dbReference>
<name>I0K6U0_9BACT</name>
<feature type="domain" description="HNH nuclease" evidence="2">
    <location>
        <begin position="401"/>
        <end position="462"/>
    </location>
</feature>
<sequence>MKGKLTSEQRAAIKAERINGESLSSLADRYQVSIQTILRVAGSLTPKSEEAKRIRYSADTKRQAVELYLSGVDGPAVAKHYGMSVTTLYSILRKSGQVRSRSLSEELQQQIIASHKQGLTPSRIGKRLNICPTVAAKYIDEAGLVRASATRNERDAAIIDEYLNGGTTTSLGRKYGIHERSVFHILRREKVPIRPQKRIDSETKHKILTDYESGLSTVKLAEKYDTSAKTIGKVVRALGGEVRSRFVDEEAKEKAVAAYLNGDITTDSAHLYGLSGPTLIEALRARGHKTRDRCQYDKLPTESMISDYRAGMTLTQIAEKNNTLMHLVYRALKNTGVFNEPENEQQIAAKKARFQEFGRKYSGPLSSQWQGGKTKLSALIRTSAQYRNWRLSVFKRDAFLCQHCGDATKRQDIEADHIYPFSRILSDYKIETLDEARNCAALWDLSNGRTLCKDCHKQTDTYLNGAKYYGRHMGDSQQKAL</sequence>
<dbReference type="KEGG" id="fae:FAES_1833"/>
<keyword evidence="4" id="KW-1185">Reference proteome</keyword>
<dbReference type="InterPro" id="IPR009057">
    <property type="entry name" value="Homeodomain-like_sf"/>
</dbReference>
<dbReference type="Pfam" id="PF01476">
    <property type="entry name" value="LysM"/>
    <property type="match status" value="1"/>
</dbReference>
<evidence type="ECO:0000259" key="2">
    <source>
        <dbReference type="Pfam" id="PF13391"/>
    </source>
</evidence>
<dbReference type="CDD" id="cd00085">
    <property type="entry name" value="HNHc"/>
    <property type="match status" value="1"/>
</dbReference>
<accession>I0K6U0</accession>
<dbReference type="RefSeq" id="WP_015330942.1">
    <property type="nucleotide sequence ID" value="NC_020054.1"/>
</dbReference>
<dbReference type="Gene3D" id="1.10.30.50">
    <property type="match status" value="1"/>
</dbReference>
<dbReference type="AlphaFoldDB" id="I0K6U0"/>
<dbReference type="Gene3D" id="1.10.10.60">
    <property type="entry name" value="Homeodomain-like"/>
    <property type="match status" value="2"/>
</dbReference>
<dbReference type="OrthoDB" id="962665at2"/>
<dbReference type="PATRIC" id="fig|1166018.3.peg.3571"/>
<feature type="domain" description="LysM" evidence="1">
    <location>
        <begin position="19"/>
        <end position="40"/>
    </location>
</feature>
<proteinExistence type="predicted"/>
<evidence type="ECO:0000259" key="1">
    <source>
        <dbReference type="Pfam" id="PF01476"/>
    </source>
</evidence>
<protein>
    <submittedName>
        <fullName evidence="3">Uncharacterized protein</fullName>
    </submittedName>
</protein>
<dbReference type="InterPro" id="IPR003615">
    <property type="entry name" value="HNH_nuc"/>
</dbReference>
<dbReference type="Pfam" id="PF13391">
    <property type="entry name" value="HNH_2"/>
    <property type="match status" value="1"/>
</dbReference>
<dbReference type="Proteomes" id="UP000011058">
    <property type="component" value="Chromosome"/>
</dbReference>
<dbReference type="InterPro" id="IPR018392">
    <property type="entry name" value="LysM"/>
</dbReference>
<gene>
    <name evidence="3" type="ORF">FAES_1833</name>
</gene>
<organism evidence="3 4">
    <name type="scientific">Fibrella aestuarina BUZ 2</name>
    <dbReference type="NCBI Taxonomy" id="1166018"/>
    <lineage>
        <taxon>Bacteria</taxon>
        <taxon>Pseudomonadati</taxon>
        <taxon>Bacteroidota</taxon>
        <taxon>Cytophagia</taxon>
        <taxon>Cytophagales</taxon>
        <taxon>Spirosomataceae</taxon>
        <taxon>Fibrella</taxon>
    </lineage>
</organism>
<dbReference type="eggNOG" id="COG2963">
    <property type="taxonomic scope" value="Bacteria"/>
</dbReference>
<evidence type="ECO:0000313" key="4">
    <source>
        <dbReference type="Proteomes" id="UP000011058"/>
    </source>
</evidence>
<dbReference type="EMBL" id="HE796683">
    <property type="protein sequence ID" value="CCG99843.1"/>
    <property type="molecule type" value="Genomic_DNA"/>
</dbReference>
<evidence type="ECO:0000313" key="3">
    <source>
        <dbReference type="EMBL" id="CCG99843.1"/>
    </source>
</evidence>
<dbReference type="HOGENOM" id="CLU_567113_0_0_10"/>
<reference evidence="3 4" key="1">
    <citation type="journal article" date="2012" name="J. Bacteriol.">
        <title>Genome Sequence of Fibrella aestuarina BUZ 2T, a Filamentous Marine Bacterium.</title>
        <authorList>
            <person name="Filippini M."/>
            <person name="Qi W."/>
            <person name="Blom J."/>
            <person name="Goesmann A."/>
            <person name="Smits T.H."/>
            <person name="Bagheri H.C."/>
        </authorList>
    </citation>
    <scope>NUCLEOTIDE SEQUENCE [LARGE SCALE GENOMIC DNA]</scope>
    <source>
        <strain evidence="4">BUZ 2T</strain>
    </source>
</reference>
<dbReference type="SUPFAM" id="SSF46689">
    <property type="entry name" value="Homeodomain-like"/>
    <property type="match status" value="1"/>
</dbReference>